<reference evidence="1 2" key="1">
    <citation type="submission" date="2015-10" db="EMBL/GenBank/DDBJ databases">
        <title>Candidatus Desulfofervidus auxilii, a hydrogenotrophic sulfate-reducing bacterium involved in the thermophilic anaerobic oxidation of methane.</title>
        <authorList>
            <person name="Krukenberg V."/>
            <person name="Richter M."/>
            <person name="Wegener G."/>
        </authorList>
    </citation>
    <scope>NUCLEOTIDE SEQUENCE [LARGE SCALE GENOMIC DNA]</scope>
    <source>
        <strain evidence="1 2">HS1</strain>
    </source>
</reference>
<dbReference type="AlphaFoldDB" id="A0A7U4QLM0"/>
<dbReference type="RefSeq" id="WP_066064296.1">
    <property type="nucleotide sequence ID" value="NZ_CP013015.1"/>
</dbReference>
<protein>
    <submittedName>
        <fullName evidence="1">Uncharacterized protein</fullName>
    </submittedName>
</protein>
<dbReference type="EMBL" id="CP013015">
    <property type="protein sequence ID" value="AMM41615.1"/>
    <property type="molecule type" value="Genomic_DNA"/>
</dbReference>
<keyword evidence="2" id="KW-1185">Reference proteome</keyword>
<accession>A0A7U4QLM0</accession>
<organism evidence="1 2">
    <name type="scientific">Desulfofervidus auxilii</name>
    <dbReference type="NCBI Taxonomy" id="1621989"/>
    <lineage>
        <taxon>Bacteria</taxon>
        <taxon>Pseudomonadati</taxon>
        <taxon>Thermodesulfobacteriota</taxon>
        <taxon>Candidatus Desulfofervidia</taxon>
        <taxon>Candidatus Desulfofervidales</taxon>
        <taxon>Candidatus Desulfofervidaceae</taxon>
        <taxon>Candidatus Desulfofervidus</taxon>
    </lineage>
</organism>
<name>A0A7U4QLM0_DESA2</name>
<dbReference type="OrthoDB" id="43930at2"/>
<gene>
    <name evidence="1" type="ORF">HS1_001821</name>
</gene>
<sequence length="350" mass="39285">MVIFFLPISNLSKALDFFDRIIGSQEKRQLIFFSQKDLYLAGGDDFLNAFLMIKPNVHLPHAYSFPLDPLRSFIKDKPDKNIKVELVSSLKFITPNEELILNMQPASLSFVPSKGKNLGIISAQTLKKILDLASITSQEGEKIALFFQKGRLGVWSENRFLLSCAFTPISSSLIHNFIVPYTSTRHLVKALDLIPEKQASLFLASQSLLISLPYLKIGFRLISEETNALSFLKSLLATKPLATLKIGLPAFKKTLSRLARIQKQLKAIGSIALISEKCVFKITSSQGSYSFILPLEVSLKQSFTINCHFSLLNSLFSRLKGKEFNISILPSGWLLKHGQYFCFLKKTTSK</sequence>
<dbReference type="Proteomes" id="UP000070560">
    <property type="component" value="Chromosome"/>
</dbReference>
<evidence type="ECO:0000313" key="1">
    <source>
        <dbReference type="EMBL" id="AMM41615.1"/>
    </source>
</evidence>
<proteinExistence type="predicted"/>
<evidence type="ECO:0000313" key="2">
    <source>
        <dbReference type="Proteomes" id="UP000070560"/>
    </source>
</evidence>
<dbReference type="KEGG" id="daw:HS1_001821"/>